<dbReference type="GO" id="GO:0005634">
    <property type="term" value="C:nucleus"/>
    <property type="evidence" value="ECO:0007669"/>
    <property type="project" value="UniProtKB-SubCell"/>
</dbReference>
<evidence type="ECO:0000259" key="9">
    <source>
        <dbReference type="PROSITE" id="PS51319"/>
    </source>
</evidence>
<keyword evidence="3" id="KW-0862">Zinc</keyword>
<comment type="caution">
    <text evidence="11">The sequence shown here is derived from an EMBL/GenBank/DDBJ whole genome shotgun (WGS) entry which is preliminary data.</text>
</comment>
<organism evidence="11 12">
    <name type="scientific">Triparma laevis f. longispina</name>
    <dbReference type="NCBI Taxonomy" id="1714387"/>
    <lineage>
        <taxon>Eukaryota</taxon>
        <taxon>Sar</taxon>
        <taxon>Stramenopiles</taxon>
        <taxon>Ochrophyta</taxon>
        <taxon>Bolidophyceae</taxon>
        <taxon>Parmales</taxon>
        <taxon>Triparmaceae</taxon>
        <taxon>Triparma</taxon>
    </lineage>
</organism>
<evidence type="ECO:0000256" key="3">
    <source>
        <dbReference type="ARBA" id="ARBA00022833"/>
    </source>
</evidence>
<name>A0A9W7CBH9_9STRA</name>
<reference evidence="12" key="1">
    <citation type="journal article" date="2023" name="Commun. Biol.">
        <title>Genome analysis of Parmales, the sister group of diatoms, reveals the evolutionary specialization of diatoms from phago-mixotrophs to photoautotrophs.</title>
        <authorList>
            <person name="Ban H."/>
            <person name="Sato S."/>
            <person name="Yoshikawa S."/>
            <person name="Yamada K."/>
            <person name="Nakamura Y."/>
            <person name="Ichinomiya M."/>
            <person name="Sato N."/>
            <person name="Blanc-Mathieu R."/>
            <person name="Endo H."/>
            <person name="Kuwata A."/>
            <person name="Ogata H."/>
        </authorList>
    </citation>
    <scope>NUCLEOTIDE SEQUENCE [LARGE SCALE GENOMIC DNA]</scope>
    <source>
        <strain evidence="12">NIES 3700</strain>
    </source>
</reference>
<dbReference type="Pfam" id="PF08711">
    <property type="entry name" value="Med26"/>
    <property type="match status" value="1"/>
</dbReference>
<feature type="domain" description="TFIIS N-terminal" evidence="9">
    <location>
        <begin position="57"/>
        <end position="138"/>
    </location>
</feature>
<dbReference type="Pfam" id="PF01096">
    <property type="entry name" value="Zn_ribbon_TFIIS"/>
    <property type="match status" value="1"/>
</dbReference>
<evidence type="ECO:0000259" key="10">
    <source>
        <dbReference type="PROSITE" id="PS51321"/>
    </source>
</evidence>
<feature type="region of interest" description="Disordered" evidence="7">
    <location>
        <begin position="138"/>
        <end position="169"/>
    </location>
</feature>
<evidence type="ECO:0000256" key="6">
    <source>
        <dbReference type="PROSITE-ProRule" id="PRU00649"/>
    </source>
</evidence>
<dbReference type="AlphaFoldDB" id="A0A9W7CBH9"/>
<dbReference type="PANTHER" id="PTHR11477">
    <property type="entry name" value="TRANSCRIPTION FACTOR S-II ZINC FINGER DOMAIN-CONTAINING PROTEIN"/>
    <property type="match status" value="1"/>
</dbReference>
<evidence type="ECO:0000313" key="12">
    <source>
        <dbReference type="Proteomes" id="UP001165122"/>
    </source>
</evidence>
<dbReference type="InterPro" id="IPR003618">
    <property type="entry name" value="TFIIS_cen_dom"/>
</dbReference>
<evidence type="ECO:0000256" key="7">
    <source>
        <dbReference type="SAM" id="MobiDB-lite"/>
    </source>
</evidence>
<evidence type="ECO:0008006" key="13">
    <source>
        <dbReference type="Google" id="ProtNLM"/>
    </source>
</evidence>
<feature type="domain" description="TFIIS-type" evidence="8">
    <location>
        <begin position="328"/>
        <end position="368"/>
    </location>
</feature>
<sequence length="369" mass="40223">MSCDPMASTLFIKRDKYFLVDHGQDGLRGELREFALDAGVDLEPALGRLVAAMSLIELKSQLVQSRDSASKYAPPLEVLKKLDGIPPSGITLATLAESQIGKVVTSFKSEDTVTKWGQETADLAKSIVKKWKKVAKSQGASAAPSDPKKSVAAVASTSKPTSPLDVGKSEAQKYADALDPPTRGKVLMVLRQGMLEGCQFEKSKGKLLEGKTNEDCASLAFSAAKSTENAIRNKYGSSVSKDYQKKAMTLKFNLKKNTYLAGQMLLRLLEPETLVDLSTEQLATREAVEAAEAAKKALDDARRLDWESQNEEKIQEQCGITGDLLQASLFTCGKCQSIKTESTQKQTRSADEPMTVFVHCKNCGNRWKC</sequence>
<evidence type="ECO:0000256" key="2">
    <source>
        <dbReference type="ARBA" id="ARBA00022771"/>
    </source>
</evidence>
<dbReference type="OrthoDB" id="44867at2759"/>
<dbReference type="InterPro" id="IPR035441">
    <property type="entry name" value="TFIIS/LEDGF_dom_sf"/>
</dbReference>
<keyword evidence="4 6" id="KW-0539">Nucleus</keyword>
<dbReference type="Gene3D" id="1.20.930.10">
    <property type="entry name" value="Conserved domain common to transcription factors TFIIS, elongin A, CRSP70"/>
    <property type="match status" value="1"/>
</dbReference>
<dbReference type="SMART" id="SM00440">
    <property type="entry name" value="ZnF_C2C2"/>
    <property type="match status" value="1"/>
</dbReference>
<proteinExistence type="predicted"/>
<evidence type="ECO:0000313" key="11">
    <source>
        <dbReference type="EMBL" id="GMI06740.1"/>
    </source>
</evidence>
<dbReference type="Pfam" id="PF07500">
    <property type="entry name" value="TFIIS_M"/>
    <property type="match status" value="1"/>
</dbReference>
<dbReference type="GO" id="GO:0006351">
    <property type="term" value="P:DNA-templated transcription"/>
    <property type="evidence" value="ECO:0007669"/>
    <property type="project" value="InterPro"/>
</dbReference>
<dbReference type="Proteomes" id="UP001165122">
    <property type="component" value="Unassembled WGS sequence"/>
</dbReference>
<accession>A0A9W7CBH9</accession>
<dbReference type="PROSITE" id="PS51321">
    <property type="entry name" value="TFIIS_CENTRAL"/>
    <property type="match status" value="1"/>
</dbReference>
<evidence type="ECO:0000256" key="5">
    <source>
        <dbReference type="PROSITE-ProRule" id="PRU00472"/>
    </source>
</evidence>
<dbReference type="Gene3D" id="1.10.472.30">
    <property type="entry name" value="Transcription elongation factor S-II, central domain"/>
    <property type="match status" value="1"/>
</dbReference>
<dbReference type="InterPro" id="IPR017923">
    <property type="entry name" value="TFIIS_N"/>
</dbReference>
<keyword evidence="1" id="KW-0479">Metal-binding</keyword>
<dbReference type="GO" id="GO:0008270">
    <property type="term" value="F:zinc ion binding"/>
    <property type="evidence" value="ECO:0007669"/>
    <property type="project" value="UniProtKB-KW"/>
</dbReference>
<protein>
    <recommendedName>
        <fullName evidence="13">Transcription elongation factor</fullName>
    </recommendedName>
</protein>
<dbReference type="InterPro" id="IPR001222">
    <property type="entry name" value="Znf_TFIIS"/>
</dbReference>
<keyword evidence="2 5" id="KW-0863">Zinc-finger</keyword>
<dbReference type="PANTHER" id="PTHR11477:SF0">
    <property type="entry name" value="IP08861P-RELATED"/>
    <property type="match status" value="1"/>
</dbReference>
<dbReference type="PROSITE" id="PS51319">
    <property type="entry name" value="TFIIS_N"/>
    <property type="match status" value="1"/>
</dbReference>
<dbReference type="GO" id="GO:0003676">
    <property type="term" value="F:nucleic acid binding"/>
    <property type="evidence" value="ECO:0007669"/>
    <property type="project" value="InterPro"/>
</dbReference>
<dbReference type="EMBL" id="BRXW01000104">
    <property type="protein sequence ID" value="GMI06740.1"/>
    <property type="molecule type" value="Genomic_DNA"/>
</dbReference>
<evidence type="ECO:0000256" key="4">
    <source>
        <dbReference type="ARBA" id="ARBA00023242"/>
    </source>
</evidence>
<dbReference type="PROSITE" id="PS51133">
    <property type="entry name" value="ZF_TFIIS_2"/>
    <property type="match status" value="1"/>
</dbReference>
<comment type="subcellular location">
    <subcellularLocation>
        <location evidence="6">Nucleus</location>
    </subcellularLocation>
</comment>
<evidence type="ECO:0000259" key="8">
    <source>
        <dbReference type="PROSITE" id="PS51133"/>
    </source>
</evidence>
<dbReference type="CDD" id="cd13749">
    <property type="entry name" value="Zn-ribbon_TFIIS"/>
    <property type="match status" value="1"/>
</dbReference>
<dbReference type="SUPFAM" id="SSF57783">
    <property type="entry name" value="Zinc beta-ribbon"/>
    <property type="match status" value="1"/>
</dbReference>
<keyword evidence="12" id="KW-1185">Reference proteome</keyword>
<dbReference type="SUPFAM" id="SSF46942">
    <property type="entry name" value="Elongation factor TFIIS domain 2"/>
    <property type="match status" value="1"/>
</dbReference>
<dbReference type="SUPFAM" id="SSF47676">
    <property type="entry name" value="Conserved domain common to transcription factors TFIIS, elongin A, CRSP70"/>
    <property type="match status" value="1"/>
</dbReference>
<evidence type="ECO:0000256" key="1">
    <source>
        <dbReference type="ARBA" id="ARBA00022723"/>
    </source>
</evidence>
<dbReference type="InterPro" id="IPR036575">
    <property type="entry name" value="TFIIS_cen_dom_sf"/>
</dbReference>
<feature type="domain" description="TFIIS central" evidence="10">
    <location>
        <begin position="182"/>
        <end position="310"/>
    </location>
</feature>
<dbReference type="Gene3D" id="2.20.25.10">
    <property type="match status" value="1"/>
</dbReference>
<gene>
    <name evidence="11" type="ORF">TrLO_g8041</name>
</gene>